<dbReference type="EMBL" id="CAWUPB010001173">
    <property type="protein sequence ID" value="CAK7346462.1"/>
    <property type="molecule type" value="Genomic_DNA"/>
</dbReference>
<dbReference type="AlphaFoldDB" id="A0AAV1S8M4"/>
<evidence type="ECO:0000313" key="1">
    <source>
        <dbReference type="EMBL" id="CAK7346462.1"/>
    </source>
</evidence>
<evidence type="ECO:0000313" key="2">
    <source>
        <dbReference type="Proteomes" id="UP001314170"/>
    </source>
</evidence>
<protein>
    <submittedName>
        <fullName evidence="1">Uncharacterized protein</fullName>
    </submittedName>
</protein>
<keyword evidence="2" id="KW-1185">Reference proteome</keyword>
<reference evidence="1 2" key="1">
    <citation type="submission" date="2024-01" db="EMBL/GenBank/DDBJ databases">
        <authorList>
            <person name="Waweru B."/>
        </authorList>
    </citation>
    <scope>NUCLEOTIDE SEQUENCE [LARGE SCALE GENOMIC DNA]</scope>
</reference>
<comment type="caution">
    <text evidence="1">The sequence shown here is derived from an EMBL/GenBank/DDBJ whole genome shotgun (WGS) entry which is preliminary data.</text>
</comment>
<dbReference type="Proteomes" id="UP001314170">
    <property type="component" value="Unassembled WGS sequence"/>
</dbReference>
<name>A0AAV1S8M4_9ROSI</name>
<gene>
    <name evidence="1" type="ORF">DCAF_LOCUS19139</name>
</gene>
<sequence length="86" mass="9490">MRIPTKVGLISTLRNIDIVVIHAVQKRASNMRSLEEEDLVTKLNSLNIIVISCKGKVGIGEPSPMMAYARSLHDAKLKSQALHRLA</sequence>
<organism evidence="1 2">
    <name type="scientific">Dovyalis caffra</name>
    <dbReference type="NCBI Taxonomy" id="77055"/>
    <lineage>
        <taxon>Eukaryota</taxon>
        <taxon>Viridiplantae</taxon>
        <taxon>Streptophyta</taxon>
        <taxon>Embryophyta</taxon>
        <taxon>Tracheophyta</taxon>
        <taxon>Spermatophyta</taxon>
        <taxon>Magnoliopsida</taxon>
        <taxon>eudicotyledons</taxon>
        <taxon>Gunneridae</taxon>
        <taxon>Pentapetalae</taxon>
        <taxon>rosids</taxon>
        <taxon>fabids</taxon>
        <taxon>Malpighiales</taxon>
        <taxon>Salicaceae</taxon>
        <taxon>Flacourtieae</taxon>
        <taxon>Dovyalis</taxon>
    </lineage>
</organism>
<accession>A0AAV1S8M4</accession>
<proteinExistence type="predicted"/>